<feature type="domain" description="ARB-07466-like C-terminal" evidence="3">
    <location>
        <begin position="199"/>
        <end position="273"/>
    </location>
</feature>
<evidence type="ECO:0000256" key="2">
    <source>
        <dbReference type="SAM" id="MobiDB-lite"/>
    </source>
</evidence>
<proteinExistence type="predicted"/>
<evidence type="ECO:0000256" key="1">
    <source>
        <dbReference type="SAM" id="Coils"/>
    </source>
</evidence>
<name>A0A7I7UKU3_MYCPV</name>
<dbReference type="RefSeq" id="WP_163896473.1">
    <property type="nucleotide sequence ID" value="NZ_AP022599.1"/>
</dbReference>
<evidence type="ECO:0000313" key="4">
    <source>
        <dbReference type="EMBL" id="BBY82098.1"/>
    </source>
</evidence>
<dbReference type="Proteomes" id="UP000467252">
    <property type="component" value="Chromosome"/>
</dbReference>
<protein>
    <recommendedName>
        <fullName evidence="3">ARB-07466-like C-terminal domain-containing protein</fullName>
    </recommendedName>
</protein>
<feature type="region of interest" description="Disordered" evidence="2">
    <location>
        <begin position="364"/>
        <end position="431"/>
    </location>
</feature>
<feature type="coiled-coil region" evidence="1">
    <location>
        <begin position="140"/>
        <end position="174"/>
    </location>
</feature>
<feature type="compositionally biased region" description="Pro residues" evidence="2">
    <location>
        <begin position="375"/>
        <end position="401"/>
    </location>
</feature>
<accession>A0A7I7UKU3</accession>
<gene>
    <name evidence="4" type="ORF">MPUL_32560</name>
</gene>
<keyword evidence="5" id="KW-1185">Reference proteome</keyword>
<organism evidence="4 5">
    <name type="scientific">Mycolicibacterium pulveris</name>
    <name type="common">Mycobacterium pulveris</name>
    <dbReference type="NCBI Taxonomy" id="36813"/>
    <lineage>
        <taxon>Bacteria</taxon>
        <taxon>Bacillati</taxon>
        <taxon>Actinomycetota</taxon>
        <taxon>Actinomycetes</taxon>
        <taxon>Mycobacteriales</taxon>
        <taxon>Mycobacteriaceae</taxon>
        <taxon>Mycolicibacterium</taxon>
    </lineage>
</organism>
<dbReference type="EMBL" id="AP022599">
    <property type="protein sequence ID" value="BBY82098.1"/>
    <property type="molecule type" value="Genomic_DNA"/>
</dbReference>
<dbReference type="AlphaFoldDB" id="A0A7I7UKU3"/>
<evidence type="ECO:0000313" key="5">
    <source>
        <dbReference type="Proteomes" id="UP000467252"/>
    </source>
</evidence>
<evidence type="ECO:0000259" key="3">
    <source>
        <dbReference type="Pfam" id="PF26571"/>
    </source>
</evidence>
<dbReference type="InterPro" id="IPR058593">
    <property type="entry name" value="ARB_07466-like_C"/>
</dbReference>
<reference evidence="4 5" key="1">
    <citation type="journal article" date="2019" name="Emerg. Microbes Infect.">
        <title>Comprehensive subspecies identification of 175 nontuberculous mycobacteria species based on 7547 genomic profiles.</title>
        <authorList>
            <person name="Matsumoto Y."/>
            <person name="Kinjo T."/>
            <person name="Motooka D."/>
            <person name="Nabeya D."/>
            <person name="Jung N."/>
            <person name="Uechi K."/>
            <person name="Horii T."/>
            <person name="Iida T."/>
            <person name="Fujita J."/>
            <person name="Nakamura S."/>
        </authorList>
    </citation>
    <scope>NUCLEOTIDE SEQUENCE [LARGE SCALE GENOMIC DNA]</scope>
    <source>
        <strain evidence="4 5">JCM 6370</strain>
    </source>
</reference>
<dbReference type="Pfam" id="PF26571">
    <property type="entry name" value="VldE"/>
    <property type="match status" value="1"/>
</dbReference>
<sequence>MADRAAGIPGLWGLVGSLNSSNPTENLANWGNNTIDWLGNFAAGAVTRLGTSLWKGALGLVGLENSILSPDNEWFQAAAKSAGFFLGNDGPFATLLGQPGDATSATKAATPKQLREGQDRITDKDNAVAVALARLNELPADAKESQRLSAQNALDKARREAEQARTDYAALTSGGAATTGSTGQLSYEMLPSIGSRGSERGLQVNTLTTARAIAATFPQIREIGGYRQDPLKWHPNGLAIDVMIPNWDTPQGKALGDQIYSFVMGHADTLGIDRSATLWQVKDHFNHLHIATTGGGYPATHDIGGRVPPGLSVVSNQTGGDEYILNRPQAMEAAAALEARRILPTPPPRPGGFQQVPDAHLKQIPGGERIAPSGPAEPAPAPGAPSEPTPTIPHGPAPGAGPAPSIAIQPTVAPPPGGGGGGGNNNHPALNQAISSGAATLGNLASTAASFGLGGGPLGGAAGSLISGLFQQGGKIAQGVANVASSFLIGNVTGGTTPEAYGRTLRSRQNVPVTAADRGGNKSYIFNGISDIGRLT</sequence>
<keyword evidence="1" id="KW-0175">Coiled coil</keyword>